<reference evidence="1" key="1">
    <citation type="submission" date="2018-04" db="EMBL/GenBank/DDBJ databases">
        <title>WGS assembly of Panicum hallii.</title>
        <authorList>
            <person name="Lovell J."/>
            <person name="Jenkins J."/>
            <person name="Lowry D."/>
            <person name="Mamidi S."/>
            <person name="Sreedasyam A."/>
            <person name="Weng X."/>
            <person name="Barry K."/>
            <person name="Bonette J."/>
            <person name="Campitelli B."/>
            <person name="Daum C."/>
            <person name="Gordon S."/>
            <person name="Gould B."/>
            <person name="Lipzen A."/>
            <person name="Macqueen A."/>
            <person name="Palacio-Mejia J."/>
            <person name="Plott C."/>
            <person name="Shakirov E."/>
            <person name="Shu S."/>
            <person name="Yoshinaga Y."/>
            <person name="Zane M."/>
            <person name="Rokhsar D."/>
            <person name="Grimwood J."/>
            <person name="Schmutz J."/>
            <person name="Juenger T."/>
        </authorList>
    </citation>
    <scope>NUCLEOTIDE SEQUENCE [LARGE SCALE GENOMIC DNA]</scope>
    <source>
        <strain evidence="1">FIL2</strain>
    </source>
</reference>
<dbReference type="Gramene" id="PVH36342">
    <property type="protein sequence ID" value="PVH36342"/>
    <property type="gene ID" value="PAHAL_6G054000"/>
</dbReference>
<dbReference type="AlphaFoldDB" id="A0A2T8IF89"/>
<gene>
    <name evidence="1" type="ORF">PAHAL_6G054000</name>
</gene>
<dbReference type="Proteomes" id="UP000243499">
    <property type="component" value="Chromosome 6"/>
</dbReference>
<protein>
    <submittedName>
        <fullName evidence="1">Uncharacterized protein</fullName>
    </submittedName>
</protein>
<dbReference type="EMBL" id="CM008051">
    <property type="protein sequence ID" value="PVH36342.1"/>
    <property type="molecule type" value="Genomic_DNA"/>
</dbReference>
<sequence length="89" mass="10244">MLKLEHAKIMVNAHKRECLNSASDLGIQHLSALSKVEVEIYGNCRNHSNYIQQNMRTMALSDGLQMQLMSYMKQTTMRIVNISNLLEVY</sequence>
<proteinExistence type="predicted"/>
<name>A0A2T8IF89_9POAL</name>
<organism evidence="1">
    <name type="scientific">Panicum hallii</name>
    <dbReference type="NCBI Taxonomy" id="206008"/>
    <lineage>
        <taxon>Eukaryota</taxon>
        <taxon>Viridiplantae</taxon>
        <taxon>Streptophyta</taxon>
        <taxon>Embryophyta</taxon>
        <taxon>Tracheophyta</taxon>
        <taxon>Spermatophyta</taxon>
        <taxon>Magnoliopsida</taxon>
        <taxon>Liliopsida</taxon>
        <taxon>Poales</taxon>
        <taxon>Poaceae</taxon>
        <taxon>PACMAD clade</taxon>
        <taxon>Panicoideae</taxon>
        <taxon>Panicodae</taxon>
        <taxon>Paniceae</taxon>
        <taxon>Panicinae</taxon>
        <taxon>Panicum</taxon>
        <taxon>Panicum sect. Panicum</taxon>
    </lineage>
</organism>
<accession>A0A2T8IF89</accession>
<evidence type="ECO:0000313" key="1">
    <source>
        <dbReference type="EMBL" id="PVH36342.1"/>
    </source>
</evidence>